<dbReference type="SUPFAM" id="SSF48452">
    <property type="entry name" value="TPR-like"/>
    <property type="match status" value="5"/>
</dbReference>
<organism evidence="5 6">
    <name type="scientific">Pseudaquabacterium rugosum</name>
    <dbReference type="NCBI Taxonomy" id="2984194"/>
    <lineage>
        <taxon>Bacteria</taxon>
        <taxon>Pseudomonadati</taxon>
        <taxon>Pseudomonadota</taxon>
        <taxon>Betaproteobacteria</taxon>
        <taxon>Burkholderiales</taxon>
        <taxon>Sphaerotilaceae</taxon>
        <taxon>Pseudaquabacterium</taxon>
    </lineage>
</organism>
<keyword evidence="6" id="KW-1185">Reference proteome</keyword>
<dbReference type="EMBL" id="JBBUTF010000015">
    <property type="protein sequence ID" value="MEK8027587.1"/>
    <property type="molecule type" value="Genomic_DNA"/>
</dbReference>
<accession>A0ABU9BF75</accession>
<dbReference type="Pfam" id="PF13432">
    <property type="entry name" value="TPR_16"/>
    <property type="match status" value="4"/>
</dbReference>
<evidence type="ECO:0000256" key="3">
    <source>
        <dbReference type="PROSITE-ProRule" id="PRU00339"/>
    </source>
</evidence>
<dbReference type="InterPro" id="IPR011990">
    <property type="entry name" value="TPR-like_helical_dom_sf"/>
</dbReference>
<dbReference type="InterPro" id="IPR051012">
    <property type="entry name" value="CellSynth/LPSAsmb/PSIAsmb"/>
</dbReference>
<evidence type="ECO:0000256" key="2">
    <source>
        <dbReference type="ARBA" id="ARBA00022803"/>
    </source>
</evidence>
<reference evidence="5 6" key="1">
    <citation type="submission" date="2024-04" db="EMBL/GenBank/DDBJ databases">
        <title>Novel species of the genus Ideonella isolated from streams.</title>
        <authorList>
            <person name="Lu H."/>
        </authorList>
    </citation>
    <scope>NUCLEOTIDE SEQUENCE [LARGE SCALE GENOMIC DNA]</scope>
    <source>
        <strain evidence="5 6">BYS139W</strain>
    </source>
</reference>
<evidence type="ECO:0000313" key="5">
    <source>
        <dbReference type="EMBL" id="MEK8027587.1"/>
    </source>
</evidence>
<dbReference type="InterPro" id="IPR014266">
    <property type="entry name" value="PEP-CTERM_TPR_PrsT"/>
</dbReference>
<feature type="signal peptide" evidence="4">
    <location>
        <begin position="1"/>
        <end position="27"/>
    </location>
</feature>
<dbReference type="InterPro" id="IPR019734">
    <property type="entry name" value="TPR_rpt"/>
</dbReference>
<evidence type="ECO:0000256" key="1">
    <source>
        <dbReference type="ARBA" id="ARBA00022737"/>
    </source>
</evidence>
<feature type="chain" id="PRO_5045531068" evidence="4">
    <location>
        <begin position="28"/>
        <end position="936"/>
    </location>
</feature>
<protein>
    <submittedName>
        <fullName evidence="5">XrtA/PEP-CTERM system TPR-repeat protein PrsT</fullName>
    </submittedName>
</protein>
<comment type="caution">
    <text evidence="5">The sequence shown here is derived from an EMBL/GenBank/DDBJ whole genome shotgun (WGS) entry which is preliminary data.</text>
</comment>
<dbReference type="NCBIfam" id="TIGR02917">
    <property type="entry name" value="PEP_TPR_lipo"/>
    <property type="match status" value="1"/>
</dbReference>
<dbReference type="SMART" id="SM00028">
    <property type="entry name" value="TPR"/>
    <property type="match status" value="11"/>
</dbReference>
<keyword evidence="2 3" id="KW-0802">TPR repeat</keyword>
<keyword evidence="4" id="KW-0732">Signal</keyword>
<dbReference type="RefSeq" id="WP_341375369.1">
    <property type="nucleotide sequence ID" value="NZ_JBBUTF010000015.1"/>
</dbReference>
<dbReference type="PROSITE" id="PS51257">
    <property type="entry name" value="PROKAR_LIPOPROTEIN"/>
    <property type="match status" value="1"/>
</dbReference>
<keyword evidence="1" id="KW-0677">Repeat</keyword>
<gene>
    <name evidence="5" type="primary">prsT</name>
    <name evidence="5" type="ORF">AACH11_16610</name>
</gene>
<dbReference type="Pfam" id="PF14559">
    <property type="entry name" value="TPR_19"/>
    <property type="match status" value="2"/>
</dbReference>
<proteinExistence type="predicted"/>
<feature type="repeat" description="TPR" evidence="3">
    <location>
        <begin position="205"/>
        <end position="238"/>
    </location>
</feature>
<evidence type="ECO:0000313" key="6">
    <source>
        <dbReference type="Proteomes" id="UP001368500"/>
    </source>
</evidence>
<dbReference type="PROSITE" id="PS50005">
    <property type="entry name" value="TPR"/>
    <property type="match status" value="1"/>
</dbReference>
<sequence>MSCTNVRSRPWRPVLAAVAAAALLALAGCKPDDTAILAAARQQLEQGRLDDAATHLKDVLARQPGSGEARALLGRVHLAAGDAVAAEAELRRALQAGQAEDRVLPPLARAMLAQGRAAALTQEFGTRRLADDAAAAEFGTTLAEAHAQQRDTAAAARTLDALLQRLPTHLPARLMQLRLQAATDPAGALAALDRLLADPAAGASAAAHQLRGELRLAAGQAEAAIGDWQRAVALQPGAVEAYVALIPVLLERQGLEAAKAPFEQLRQQRPGHPQTRYFDALLALRAGELPRAASAITPLLRGAPSDARVLMLAGEIAHAQGQHAQAFTHFAKVLQAAPGYALARRWLARAQADGGQPDKALQTLKPLLDAQPPDAQALTLASGWQLRAGDAAGAQASLARAAQVRPDDARLQAVQRLAAVAPDAPAARQQALQQELERLAARDRGPRIDLALVATRLRAGDPEGALKAVDALAAKQGPASPLADHLRGRIAVLQGRPDLARAAFGAALKTDAEFLPALAGLAAVDLAEGRAVEARQRYEALVKRQPAHAEALQALALLARREGRTAEVLTWLERAVQAAPSDAAVRRALIDELLGQHQNARAVDAARAALVALPQDGSLHERLGRAQLADGQPQAAVSSFGQWATLQPRQLAPLIAQAEAQAAAGELRAAGATLQRARAIDEAHPALLRALAAQALREDRPDEALRQARRLQQQPAAAADGHRLEGDLAVQGRQWPQAVAAYQQALRLAADPADLPIRLHTTLLAAGRADEAARLAEDWQRSHPTDMLFQLRLADAAALRRELPQAEQLYRQTLQRFPGQPMAQNNLAWLLCSQRKPGGVALARQALATQPSEASFHDTLASCLAAEGQLPQAIRAQQQALALSGGAPRYRLQLARWQLMAGERAPARTELRQLQRLGPRFDRQAEVEALLKSVGG</sequence>
<name>A0ABU9BF75_9BURK</name>
<dbReference type="Proteomes" id="UP001368500">
    <property type="component" value="Unassembled WGS sequence"/>
</dbReference>
<evidence type="ECO:0000256" key="4">
    <source>
        <dbReference type="SAM" id="SignalP"/>
    </source>
</evidence>
<dbReference type="Gene3D" id="1.25.40.10">
    <property type="entry name" value="Tetratricopeptide repeat domain"/>
    <property type="match status" value="5"/>
</dbReference>
<dbReference type="PANTHER" id="PTHR45586:SF1">
    <property type="entry name" value="LIPOPOLYSACCHARIDE ASSEMBLY PROTEIN B"/>
    <property type="match status" value="1"/>
</dbReference>
<dbReference type="PANTHER" id="PTHR45586">
    <property type="entry name" value="TPR REPEAT-CONTAINING PROTEIN PA4667"/>
    <property type="match status" value="1"/>
</dbReference>